<dbReference type="eggNOG" id="KOG4417">
    <property type="taxonomic scope" value="Eukaryota"/>
</dbReference>
<evidence type="ECO:0000313" key="6">
    <source>
        <dbReference type="EMBL" id="EDR23755.1"/>
    </source>
</evidence>
<dbReference type="AlphaFoldDB" id="B0ENY7"/>
<dbReference type="GO" id="GO:0005737">
    <property type="term" value="C:cytoplasm"/>
    <property type="evidence" value="ECO:0007669"/>
    <property type="project" value="UniProtKB-SubCell"/>
</dbReference>
<evidence type="ECO:0000256" key="4">
    <source>
        <dbReference type="ARBA" id="ARBA00022759"/>
    </source>
</evidence>
<dbReference type="GO" id="GO:0043737">
    <property type="term" value="F:deoxyribonuclease V activity"/>
    <property type="evidence" value="ECO:0007669"/>
    <property type="project" value="UniProtKB-EC"/>
</dbReference>
<dbReference type="PANTHER" id="PTHR28511">
    <property type="entry name" value="ENDONUCLEASE V"/>
    <property type="match status" value="1"/>
</dbReference>
<dbReference type="GO" id="GO:0005730">
    <property type="term" value="C:nucleolus"/>
    <property type="evidence" value="ECO:0007669"/>
    <property type="project" value="TreeGrafter"/>
</dbReference>
<evidence type="ECO:0000256" key="3">
    <source>
        <dbReference type="ARBA" id="ARBA00022722"/>
    </source>
</evidence>
<keyword evidence="3" id="KW-0540">Nuclease</keyword>
<keyword evidence="7" id="KW-1185">Reference proteome</keyword>
<dbReference type="PANTHER" id="PTHR28511:SF1">
    <property type="entry name" value="ENDONUCLEASE V"/>
    <property type="match status" value="1"/>
</dbReference>
<dbReference type="KEGG" id="edi:EDI_248200"/>
<evidence type="ECO:0000313" key="7">
    <source>
        <dbReference type="Proteomes" id="UP000008076"/>
    </source>
</evidence>
<dbReference type="VEuPathDB" id="AmoebaDB:EDI_248200"/>
<keyword evidence="2" id="KW-0963">Cytoplasm</keyword>
<accession>B0ENY7</accession>
<dbReference type="Pfam" id="PF04493">
    <property type="entry name" value="Endonuclease_5"/>
    <property type="match status" value="1"/>
</dbReference>
<dbReference type="InterPro" id="IPR007581">
    <property type="entry name" value="Endonuclease-V"/>
</dbReference>
<reference evidence="7" key="1">
    <citation type="submission" date="2007-12" db="EMBL/GenBank/DDBJ databases">
        <title>Annotation of Entamoeba dispar SAW760.</title>
        <authorList>
            <person name="Lorenzi H."/>
            <person name="Inman J."/>
            <person name="Schobel S."/>
            <person name="Amedeo P."/>
            <person name="Caler E."/>
        </authorList>
    </citation>
    <scope>NUCLEOTIDE SEQUENCE [LARGE SCALE GENOMIC DNA]</scope>
    <source>
        <strain evidence="7">ATCC PRA-260 / SAW760</strain>
    </source>
</reference>
<gene>
    <name evidence="6" type="ORF">EDI_248200</name>
</gene>
<evidence type="ECO:0000256" key="5">
    <source>
        <dbReference type="ARBA" id="ARBA00022801"/>
    </source>
</evidence>
<dbReference type="EMBL" id="DS550173">
    <property type="protein sequence ID" value="EDR23755.1"/>
    <property type="molecule type" value="Genomic_DNA"/>
</dbReference>
<protein>
    <submittedName>
        <fullName evidence="6">Endonuclease V, putative</fullName>
        <ecNumber evidence="6">3.1.21.7</ecNumber>
    </submittedName>
</protein>
<dbReference type="OMA" id="RCKPLYI"/>
<keyword evidence="5 6" id="KW-0378">Hydrolase</keyword>
<dbReference type="GO" id="GO:0006281">
    <property type="term" value="P:DNA repair"/>
    <property type="evidence" value="ECO:0007669"/>
    <property type="project" value="InterPro"/>
</dbReference>
<name>B0ENY7_ENTDS</name>
<dbReference type="CDD" id="cd06559">
    <property type="entry name" value="Endonuclease_V"/>
    <property type="match status" value="1"/>
</dbReference>
<sequence>MEKQWEKYQILHSKDVILEDSHEWTLDTLRHVGGLDISFSTNHPNLAIEKYPELYPEVVLVDGNGYYHPRRFGSATHVGIYCDIPSIGVAKTVLCVDGIGKKEINIVTSQIKAGESTTISTSSGEVLCGVIRSRGGSINPIVVSCGHKVSLSTAVIICKECCLHKIPEPIRLADLISRNLLRNEGLLPHMNSK</sequence>
<dbReference type="GO" id="GO:0003727">
    <property type="term" value="F:single-stranded RNA binding"/>
    <property type="evidence" value="ECO:0007669"/>
    <property type="project" value="TreeGrafter"/>
</dbReference>
<organism evidence="7">
    <name type="scientific">Entamoeba dispar (strain ATCC PRA-260 / SAW760)</name>
    <dbReference type="NCBI Taxonomy" id="370354"/>
    <lineage>
        <taxon>Eukaryota</taxon>
        <taxon>Amoebozoa</taxon>
        <taxon>Evosea</taxon>
        <taxon>Archamoebae</taxon>
        <taxon>Mastigamoebida</taxon>
        <taxon>Entamoebidae</taxon>
        <taxon>Entamoeba</taxon>
    </lineage>
</organism>
<dbReference type="GeneID" id="5884998"/>
<dbReference type="EC" id="3.1.21.7" evidence="6"/>
<evidence type="ECO:0000256" key="1">
    <source>
        <dbReference type="ARBA" id="ARBA00004496"/>
    </source>
</evidence>
<dbReference type="OrthoDB" id="20018at2759"/>
<comment type="subcellular location">
    <subcellularLocation>
        <location evidence="1">Cytoplasm</location>
    </subcellularLocation>
</comment>
<proteinExistence type="predicted"/>
<keyword evidence="4 6" id="KW-0255">Endonuclease</keyword>
<evidence type="ECO:0000256" key="2">
    <source>
        <dbReference type="ARBA" id="ARBA00022490"/>
    </source>
</evidence>
<dbReference type="GO" id="GO:0016891">
    <property type="term" value="F:RNA endonuclease activity producing 5'-phosphomonoesters, hydrolytic mechanism"/>
    <property type="evidence" value="ECO:0007669"/>
    <property type="project" value="TreeGrafter"/>
</dbReference>
<dbReference type="Gene3D" id="3.30.2170.10">
    <property type="entry name" value="archaeoglobus fulgidus dsm 4304 superfamily"/>
    <property type="match status" value="2"/>
</dbReference>
<dbReference type="RefSeq" id="XP_001739849.1">
    <property type="nucleotide sequence ID" value="XM_001739797.1"/>
</dbReference>
<dbReference type="Proteomes" id="UP000008076">
    <property type="component" value="Unassembled WGS sequence"/>
</dbReference>